<dbReference type="SUPFAM" id="SSF161219">
    <property type="entry name" value="CHY zinc finger-like"/>
    <property type="match status" value="1"/>
</dbReference>
<evidence type="ECO:0000259" key="6">
    <source>
        <dbReference type="PROSITE" id="PS51266"/>
    </source>
</evidence>
<reference evidence="8" key="2">
    <citation type="submission" date="2017-06" db="EMBL/GenBank/DDBJ databases">
        <title>WGS assembly of Brachypodium distachyon.</title>
        <authorList>
            <consortium name="The International Brachypodium Initiative"/>
            <person name="Lucas S."/>
            <person name="Harmon-Smith M."/>
            <person name="Lail K."/>
            <person name="Tice H."/>
            <person name="Grimwood J."/>
            <person name="Bruce D."/>
            <person name="Barry K."/>
            <person name="Shu S."/>
            <person name="Lindquist E."/>
            <person name="Wang M."/>
            <person name="Pitluck S."/>
            <person name="Vogel J.P."/>
            <person name="Garvin D.F."/>
            <person name="Mockler T.C."/>
            <person name="Schmutz J."/>
            <person name="Rokhsar D."/>
            <person name="Bevan M.W."/>
        </authorList>
    </citation>
    <scope>NUCLEOTIDE SEQUENCE</scope>
    <source>
        <strain evidence="8">Bd21</strain>
    </source>
</reference>
<dbReference type="Proteomes" id="UP000008810">
    <property type="component" value="Chromosome 1"/>
</dbReference>
<dbReference type="InterPro" id="IPR013083">
    <property type="entry name" value="Znf_RING/FYVE/PHD"/>
</dbReference>
<dbReference type="PANTHER" id="PTHR21319:SF66">
    <property type="entry name" value="CHY-TYPE_CTCHY-TYPE_RING-TYPE ZINC FINGER PROTEIN"/>
    <property type="match status" value="1"/>
</dbReference>
<dbReference type="Gene3D" id="2.20.28.10">
    <property type="match status" value="1"/>
</dbReference>
<evidence type="ECO:0000313" key="10">
    <source>
        <dbReference type="Proteomes" id="UP000008810"/>
    </source>
</evidence>
<gene>
    <name evidence="9" type="primary">LOC100830866</name>
    <name evidence="8" type="ORF">BRADI_1g75350v3</name>
</gene>
<dbReference type="Pfam" id="PF13639">
    <property type="entry name" value="zf-RING_2"/>
    <property type="match status" value="1"/>
</dbReference>
<feature type="domain" description="CHY-type" evidence="6">
    <location>
        <begin position="5"/>
        <end position="81"/>
    </location>
</feature>
<dbReference type="InterPro" id="IPR017921">
    <property type="entry name" value="Znf_CTCHY"/>
</dbReference>
<reference evidence="9" key="3">
    <citation type="submission" date="2018-08" db="UniProtKB">
        <authorList>
            <consortium name="EnsemblPlants"/>
        </authorList>
    </citation>
    <scope>IDENTIFICATION</scope>
    <source>
        <strain evidence="9">cv. Bd21</strain>
    </source>
</reference>
<keyword evidence="2 4" id="KW-0863">Zinc-finger</keyword>
<evidence type="ECO:0000256" key="1">
    <source>
        <dbReference type="ARBA" id="ARBA00022723"/>
    </source>
</evidence>
<keyword evidence="3" id="KW-0862">Zinc</keyword>
<evidence type="ECO:0000256" key="3">
    <source>
        <dbReference type="ARBA" id="ARBA00022833"/>
    </source>
</evidence>
<evidence type="ECO:0000256" key="4">
    <source>
        <dbReference type="PROSITE-ProRule" id="PRU00601"/>
    </source>
</evidence>
<dbReference type="AlphaFoldDB" id="I1H9T3"/>
<dbReference type="PROSITE" id="PS51270">
    <property type="entry name" value="ZF_CTCHY"/>
    <property type="match status" value="1"/>
</dbReference>
<keyword evidence="10" id="KW-1185">Reference proteome</keyword>
<dbReference type="EMBL" id="CM000880">
    <property type="protein sequence ID" value="PNT78211.1"/>
    <property type="molecule type" value="Genomic_DNA"/>
</dbReference>
<accession>I1H9T3</accession>
<dbReference type="KEGG" id="bdi:100830866"/>
<organism evidence="8">
    <name type="scientific">Brachypodium distachyon</name>
    <name type="common">Purple false brome</name>
    <name type="synonym">Trachynia distachya</name>
    <dbReference type="NCBI Taxonomy" id="15368"/>
    <lineage>
        <taxon>Eukaryota</taxon>
        <taxon>Viridiplantae</taxon>
        <taxon>Streptophyta</taxon>
        <taxon>Embryophyta</taxon>
        <taxon>Tracheophyta</taxon>
        <taxon>Spermatophyta</taxon>
        <taxon>Magnoliopsida</taxon>
        <taxon>Liliopsida</taxon>
        <taxon>Poales</taxon>
        <taxon>Poaceae</taxon>
        <taxon>BOP clade</taxon>
        <taxon>Pooideae</taxon>
        <taxon>Stipodae</taxon>
        <taxon>Brachypodieae</taxon>
        <taxon>Brachypodium</taxon>
    </lineage>
</organism>
<dbReference type="PROSITE" id="PS50089">
    <property type="entry name" value="ZF_RING_2"/>
    <property type="match status" value="1"/>
</dbReference>
<dbReference type="GeneID" id="100830866"/>
<dbReference type="InterPro" id="IPR039512">
    <property type="entry name" value="RCHY1_zinc-ribbon"/>
</dbReference>
<evidence type="ECO:0000259" key="5">
    <source>
        <dbReference type="PROSITE" id="PS50089"/>
    </source>
</evidence>
<dbReference type="EnsemblPlants" id="PNT78211">
    <property type="protein sequence ID" value="PNT78211"/>
    <property type="gene ID" value="BRADI_1g75350v3"/>
</dbReference>
<feature type="domain" description="RING-type" evidence="5">
    <location>
        <begin position="148"/>
        <end position="190"/>
    </location>
</feature>
<dbReference type="EMBL" id="CM000880">
    <property type="protein sequence ID" value="KQK23677.1"/>
    <property type="molecule type" value="Genomic_DNA"/>
</dbReference>
<dbReference type="EnsemblPlants" id="KQK23677">
    <property type="protein sequence ID" value="KQK23677"/>
    <property type="gene ID" value="BRADI_1g75350v3"/>
</dbReference>
<dbReference type="PROSITE" id="PS51266">
    <property type="entry name" value="ZF_CHY"/>
    <property type="match status" value="1"/>
</dbReference>
<evidence type="ECO:0000313" key="8">
    <source>
        <dbReference type="EMBL" id="KQK23677.1"/>
    </source>
</evidence>
<protein>
    <submittedName>
        <fullName evidence="8 9">Uncharacterized protein</fullName>
    </submittedName>
</protein>
<dbReference type="InterPro" id="IPR008913">
    <property type="entry name" value="Znf_CHY"/>
</dbReference>
<dbReference type="Gene3D" id="3.30.40.10">
    <property type="entry name" value="Zinc/RING finger domain, C3HC4 (zinc finger)"/>
    <property type="match status" value="1"/>
</dbReference>
<dbReference type="RefSeq" id="XP_003558822.1">
    <property type="nucleotide sequence ID" value="XM_003558774.4"/>
</dbReference>
<name>I1H9T3_BRADI</name>
<evidence type="ECO:0000256" key="2">
    <source>
        <dbReference type="ARBA" id="ARBA00022771"/>
    </source>
</evidence>
<evidence type="ECO:0000313" key="9">
    <source>
        <dbReference type="EnsemblPlants" id="KQK23677"/>
    </source>
</evidence>
<evidence type="ECO:0000259" key="7">
    <source>
        <dbReference type="PROSITE" id="PS51270"/>
    </source>
</evidence>
<dbReference type="Gramene" id="KQK23677">
    <property type="protein sequence ID" value="KQK23677"/>
    <property type="gene ID" value="BRADI_1g75350v3"/>
</dbReference>
<keyword evidence="1" id="KW-0479">Metal-binding</keyword>
<proteinExistence type="predicted"/>
<dbReference type="ExpressionAtlas" id="I1H9T3">
    <property type="expression patterns" value="baseline"/>
</dbReference>
<dbReference type="SUPFAM" id="SSF57850">
    <property type="entry name" value="RING/U-box"/>
    <property type="match status" value="1"/>
</dbReference>
<dbReference type="InterPro" id="IPR037274">
    <property type="entry name" value="Znf_CHY_sf"/>
</dbReference>
<dbReference type="GO" id="GO:0008270">
    <property type="term" value="F:zinc ion binding"/>
    <property type="evidence" value="ECO:0007669"/>
    <property type="project" value="UniProtKB-KW"/>
</dbReference>
<dbReference type="Pfam" id="PF14599">
    <property type="entry name" value="zinc_ribbon_6"/>
    <property type="match status" value="1"/>
</dbReference>
<sequence>MELDSGSEQYGCAHYKRRCKIRAPCCGEVFGCRHCHDDAKDSLAVSVRDRHEIPRHEIKLVICSLCNNEQEVKQDCSNCGARLGKYFCGKCNFFDDDVSKNQFHCDRCGICRTGGADNFFHCEKCGCCYSFVLKDSHRCVDRAMHQNCPICFEYMFESARDINVLRCGHMIHVECLREMRAHRRFSCPVCLKSACDMSDAWQKLDRQVAASPMPAIQKKMIWILCNDCGAASEVQFHILAHKCPGCSSYNTRQTG</sequence>
<dbReference type="Gramene" id="PNT78211">
    <property type="protein sequence ID" value="PNT78211"/>
    <property type="gene ID" value="BRADI_1g75350v3"/>
</dbReference>
<dbReference type="Pfam" id="PF05495">
    <property type="entry name" value="zf-CHY"/>
    <property type="match status" value="1"/>
</dbReference>
<dbReference type="SUPFAM" id="SSF161245">
    <property type="entry name" value="Zinc hairpin stack"/>
    <property type="match status" value="1"/>
</dbReference>
<dbReference type="SMART" id="SM00184">
    <property type="entry name" value="RING"/>
    <property type="match status" value="1"/>
</dbReference>
<reference evidence="8 9" key="1">
    <citation type="journal article" date="2010" name="Nature">
        <title>Genome sequencing and analysis of the model grass Brachypodium distachyon.</title>
        <authorList>
            <consortium name="International Brachypodium Initiative"/>
        </authorList>
    </citation>
    <scope>NUCLEOTIDE SEQUENCE [LARGE SCALE GENOMIC DNA]</scope>
    <source>
        <strain evidence="8">Bd21</strain>
        <strain evidence="9">cv. Bd21</strain>
    </source>
</reference>
<feature type="domain" description="CTCHY-type" evidence="7">
    <location>
        <begin position="83"/>
        <end position="147"/>
    </location>
</feature>
<dbReference type="PANTHER" id="PTHR21319">
    <property type="entry name" value="RING FINGER AND CHY ZINC FINGER DOMAIN-CONTAINING PROTEIN 1"/>
    <property type="match status" value="1"/>
</dbReference>
<dbReference type="InterPro" id="IPR001841">
    <property type="entry name" value="Znf_RING"/>
</dbReference>
<dbReference type="InterPro" id="IPR037275">
    <property type="entry name" value="Znf_CTCHY_sf"/>
</dbReference>
<dbReference type="OrthoDB" id="411372at2759"/>
<dbReference type="HOGENOM" id="CLU_013368_1_2_1"/>